<dbReference type="InterPro" id="IPR006784">
    <property type="entry name" value="Coronavirus_Orf3"/>
</dbReference>
<gene>
    <name evidence="3" type="primary">3a</name>
</gene>
<sequence length="94" mass="10550">MSHYRSCMDIVKSIDTSVYAVLDEFDRAYFAVTLKVEFKTGKLLVCIGSGDTLLEAKDKAYAKLGLSIIEEVNIGINYLLKLDFVSLNTQNLKH</sequence>
<organism evidence="3">
    <name type="scientific">Canine coronavirus</name>
    <dbReference type="NCBI Taxonomy" id="11153"/>
    <lineage>
        <taxon>Viruses</taxon>
        <taxon>Riboviria</taxon>
        <taxon>Orthornavirae</taxon>
        <taxon>Pisuviricota</taxon>
        <taxon>Pisoniviricetes</taxon>
        <taxon>Nidovirales</taxon>
        <taxon>Cornidovirineae</taxon>
        <taxon>Coronaviridae</taxon>
        <taxon>Orthocoronavirinae</taxon>
        <taxon>Alphacoronavirus</taxon>
        <taxon>Tegacovirus</taxon>
        <taxon>Alphacoronavirus suis</taxon>
        <taxon>Alphacoronavirus 1</taxon>
    </lineage>
</organism>
<dbReference type="Pfam" id="PF04694">
    <property type="entry name" value="Corona_3"/>
    <property type="match status" value="1"/>
</dbReference>
<evidence type="ECO:0000256" key="1">
    <source>
        <dbReference type="ARBA" id="ARBA00019813"/>
    </source>
</evidence>
<reference evidence="3" key="1">
    <citation type="journal article" date="2008" name="Virus Genes">
        <title>Molecular characterization of the 9.36 kb C-terminal region of canine coronavirus 1-71 strain.</title>
        <authorList>
            <person name="Ma G."/>
            <person name="Wang Y."/>
            <person name="Lu C."/>
        </authorList>
    </citation>
    <scope>NUCLEOTIDE SEQUENCE</scope>
    <source>
        <strain evidence="3">CCV-1-71</strain>
    </source>
</reference>
<evidence type="ECO:0000313" key="3">
    <source>
        <dbReference type="EMBL" id="ABK79897.1"/>
    </source>
</evidence>
<name>A1DS41_9ALPC</name>
<protein>
    <recommendedName>
        <fullName evidence="1">Non-structural protein 3a</fullName>
    </recommendedName>
    <alternativeName>
        <fullName evidence="2">Accessory protein 3a</fullName>
    </alternativeName>
</protein>
<proteinExistence type="predicted"/>
<evidence type="ECO:0000256" key="2">
    <source>
        <dbReference type="ARBA" id="ARBA00030004"/>
    </source>
</evidence>
<accession>A1DS41</accession>
<dbReference type="EMBL" id="EF056487">
    <property type="protein sequence ID" value="ABK79897.1"/>
    <property type="molecule type" value="Genomic_RNA"/>
</dbReference>